<evidence type="ECO:0000313" key="2">
    <source>
        <dbReference type="Proteomes" id="UP000278807"/>
    </source>
</evidence>
<reference evidence="1 2" key="1">
    <citation type="submission" date="2018-11" db="EMBL/GenBank/DDBJ databases">
        <authorList>
            <consortium name="Pathogen Informatics"/>
        </authorList>
    </citation>
    <scope>NUCLEOTIDE SEQUENCE [LARGE SCALE GENOMIC DNA]</scope>
</reference>
<gene>
    <name evidence="1" type="ORF">HNAJ_LOCUS13737</name>
</gene>
<sequence length="254" mass="29386">MLQFQTDSSSQIENSFIDLENANDNIRRQALDDIENLSTGVPKEQFISIYRRLLSYFKICPTNSSFAVQLGKRIWEKLTEKGSYFNCNELLKMFLDIIGFKIERADISSLSEYLVTDFSSQIEKSFIDLENANDNIRRQALDDIENLSTGVPKEHREEIVEGCVLALLDSIISQIEKSRYAEDHYVKAQVEREAERLRVNMAFIEALLSRHRAKAGQIMSESAEYLFNDHRNRDPLLWADYLGASEWRGKVDIN</sequence>
<dbReference type="EMBL" id="UZAE01016010">
    <property type="protein sequence ID" value="VDO16920.1"/>
    <property type="molecule type" value="Genomic_DNA"/>
</dbReference>
<evidence type="ECO:0000313" key="1">
    <source>
        <dbReference type="EMBL" id="VDO16920.1"/>
    </source>
</evidence>
<dbReference type="InterPro" id="IPR016024">
    <property type="entry name" value="ARM-type_fold"/>
</dbReference>
<proteinExistence type="predicted"/>
<organism evidence="1 2">
    <name type="scientific">Rodentolepis nana</name>
    <name type="common">Dwarf tapeworm</name>
    <name type="synonym">Hymenolepis nana</name>
    <dbReference type="NCBI Taxonomy" id="102285"/>
    <lineage>
        <taxon>Eukaryota</taxon>
        <taxon>Metazoa</taxon>
        <taxon>Spiralia</taxon>
        <taxon>Lophotrochozoa</taxon>
        <taxon>Platyhelminthes</taxon>
        <taxon>Cestoda</taxon>
        <taxon>Eucestoda</taxon>
        <taxon>Cyclophyllidea</taxon>
        <taxon>Hymenolepididae</taxon>
        <taxon>Rodentolepis</taxon>
    </lineage>
</organism>
<protein>
    <submittedName>
        <fullName evidence="1">Uncharacterized protein</fullName>
    </submittedName>
</protein>
<dbReference type="SUPFAM" id="SSF48371">
    <property type="entry name" value="ARM repeat"/>
    <property type="match status" value="1"/>
</dbReference>
<keyword evidence="2" id="KW-1185">Reference proteome</keyword>
<dbReference type="AlphaFoldDB" id="A0A3P7T5N1"/>
<name>A0A3P7T5N1_RODNA</name>
<dbReference type="Proteomes" id="UP000278807">
    <property type="component" value="Unassembled WGS sequence"/>
</dbReference>
<accession>A0A3P7T5N1</accession>